<reference evidence="10" key="1">
    <citation type="journal article" date="2013" name="ISME J.">
        <title>A small predatory core genome in the divergent marine Bacteriovorax marinus SJ and the terrestrial Bdellovibrio bacteriovorus.</title>
        <authorList>
            <person name="Crossman L.C."/>
            <person name="Chen H."/>
            <person name="Cerdeno-Tarraga A.M."/>
            <person name="Brooks K."/>
            <person name="Quail M.A."/>
            <person name="Pineiro S.A."/>
            <person name="Hobley L."/>
            <person name="Sockett R.E."/>
            <person name="Bentley S.D."/>
            <person name="Parkhill J."/>
            <person name="Williams H.N."/>
            <person name="Stine O.C."/>
        </authorList>
    </citation>
    <scope>NUCLEOTIDE SEQUENCE [LARGE SCALE GENOMIC DNA]</scope>
    <source>
        <strain evidence="10">ATCC BAA-682 / DSM 15412 / SJ</strain>
    </source>
</reference>
<evidence type="ECO:0000256" key="2">
    <source>
        <dbReference type="ARBA" id="ARBA00022448"/>
    </source>
</evidence>
<dbReference type="AlphaFoldDB" id="E1X3D1"/>
<dbReference type="Proteomes" id="UP000008963">
    <property type="component" value="Chromosome"/>
</dbReference>
<comment type="subcellular location">
    <subcellularLocation>
        <location evidence="1 7">Cell membrane</location>
        <topology evidence="1 7">Multi-pass membrane protein</topology>
    </subcellularLocation>
</comment>
<feature type="domain" description="ABC transmembrane type-1" evidence="8">
    <location>
        <begin position="118"/>
        <end position="332"/>
    </location>
</feature>
<dbReference type="GO" id="GO:0042884">
    <property type="term" value="P:microcin transport"/>
    <property type="evidence" value="ECO:0007669"/>
    <property type="project" value="TreeGrafter"/>
</dbReference>
<keyword evidence="4 7" id="KW-0812">Transmembrane</keyword>
<organism evidence="9 10">
    <name type="scientific">Halobacteriovorax marinus (strain ATCC BAA-682 / DSM 15412 / SJ)</name>
    <name type="common">Bacteriovorax marinus</name>
    <dbReference type="NCBI Taxonomy" id="862908"/>
    <lineage>
        <taxon>Bacteria</taxon>
        <taxon>Pseudomonadati</taxon>
        <taxon>Bdellovibrionota</taxon>
        <taxon>Bacteriovoracia</taxon>
        <taxon>Bacteriovoracales</taxon>
        <taxon>Halobacteriovoraceae</taxon>
        <taxon>Halobacteriovorax</taxon>
    </lineage>
</organism>
<dbReference type="SUPFAM" id="SSF161098">
    <property type="entry name" value="MetI-like"/>
    <property type="match status" value="1"/>
</dbReference>
<keyword evidence="5 7" id="KW-1133">Transmembrane helix</keyword>
<dbReference type="Pfam" id="PF00528">
    <property type="entry name" value="BPD_transp_1"/>
    <property type="match status" value="1"/>
</dbReference>
<evidence type="ECO:0000256" key="1">
    <source>
        <dbReference type="ARBA" id="ARBA00004651"/>
    </source>
</evidence>
<evidence type="ECO:0000256" key="4">
    <source>
        <dbReference type="ARBA" id="ARBA00022692"/>
    </source>
</evidence>
<keyword evidence="10" id="KW-1185">Reference proteome</keyword>
<feature type="transmembrane region" description="Helical" evidence="7">
    <location>
        <begin position="268"/>
        <end position="293"/>
    </location>
</feature>
<dbReference type="PROSITE" id="PS50928">
    <property type="entry name" value="ABC_TM1"/>
    <property type="match status" value="1"/>
</dbReference>
<keyword evidence="2 7" id="KW-0813">Transport</keyword>
<dbReference type="PANTHER" id="PTHR30465:SF66">
    <property type="entry name" value="INNER MEMBRANE ABC TRANSPORTER PERMEASE PROTEIN YEJB"/>
    <property type="match status" value="1"/>
</dbReference>
<feature type="transmembrane region" description="Helical" evidence="7">
    <location>
        <begin position="313"/>
        <end position="339"/>
    </location>
</feature>
<dbReference type="CDD" id="cd06261">
    <property type="entry name" value="TM_PBP2"/>
    <property type="match status" value="1"/>
</dbReference>
<name>E1X3D1_HALMS</name>
<dbReference type="eggNOG" id="COG4174">
    <property type="taxonomic scope" value="Bacteria"/>
</dbReference>
<evidence type="ECO:0000256" key="5">
    <source>
        <dbReference type="ARBA" id="ARBA00022989"/>
    </source>
</evidence>
<evidence type="ECO:0000256" key="3">
    <source>
        <dbReference type="ARBA" id="ARBA00022475"/>
    </source>
</evidence>
<dbReference type="RefSeq" id="WP_014243015.1">
    <property type="nucleotide sequence ID" value="NC_016620.1"/>
</dbReference>
<feature type="transmembrane region" description="Helical" evidence="7">
    <location>
        <begin position="120"/>
        <end position="142"/>
    </location>
</feature>
<dbReference type="GO" id="GO:0005886">
    <property type="term" value="C:plasma membrane"/>
    <property type="evidence" value="ECO:0007669"/>
    <property type="project" value="UniProtKB-SubCell"/>
</dbReference>
<keyword evidence="3" id="KW-1003">Cell membrane</keyword>
<dbReference type="InterPro" id="IPR000515">
    <property type="entry name" value="MetI-like"/>
</dbReference>
<evidence type="ECO:0000256" key="7">
    <source>
        <dbReference type="RuleBase" id="RU363032"/>
    </source>
</evidence>
<evidence type="ECO:0000313" key="10">
    <source>
        <dbReference type="Proteomes" id="UP000008963"/>
    </source>
</evidence>
<dbReference type="OrthoDB" id="5289542at2"/>
<dbReference type="EMBL" id="FQ312005">
    <property type="protein sequence ID" value="CBW25226.1"/>
    <property type="molecule type" value="Genomic_DNA"/>
</dbReference>
<dbReference type="Gene3D" id="1.10.3720.10">
    <property type="entry name" value="MetI-like"/>
    <property type="match status" value="1"/>
</dbReference>
<dbReference type="GO" id="GO:0055085">
    <property type="term" value="P:transmembrane transport"/>
    <property type="evidence" value="ECO:0007669"/>
    <property type="project" value="InterPro"/>
</dbReference>
<sequence length="346" mass="38638">MFNYILRRILLMIPVLLGITVVTFAIINVAPGSPIEQKIQQMRFGGVGSDGGGNAGMNNTSKDSAISEEVLEALKKQYGFDKPVHVRYWIWLKNIAKLDFGESFTYEEPVLDVVSSKFPVSLQFGIVSLLFSYLICIPLGVIKAIKNGTKFDMISSVVLSGMYSIPGFMLGIILIVFLAGGAFFEWFPVGELYSDDYYDLDLWGKIVDRTHHFILPLVSYMISQFTVLTLLMKNSLIEEIKKDYVRTARAKGLSEKVVYLKHALRNALIPIVTGIGSFLAVFFAGSLLIETIFQLDGMGLLGYQSLLERDYNVIMGLVFIQSLIMLVGNLISDLCYVLVDPRIDFS</sequence>
<feature type="transmembrane region" description="Helical" evidence="7">
    <location>
        <begin position="9"/>
        <end position="30"/>
    </location>
</feature>
<dbReference type="STRING" id="862908.BMS_0301"/>
<gene>
    <name evidence="9" type="ordered locus">BMS_0301</name>
</gene>
<comment type="similarity">
    <text evidence="7">Belongs to the binding-protein-dependent transport system permease family.</text>
</comment>
<protein>
    <submittedName>
        <fullName evidence="9">ABC transport system, membrane protein</fullName>
    </submittedName>
</protein>
<evidence type="ECO:0000313" key="9">
    <source>
        <dbReference type="EMBL" id="CBW25226.1"/>
    </source>
</evidence>
<keyword evidence="6 7" id="KW-0472">Membrane</keyword>
<dbReference type="PANTHER" id="PTHR30465">
    <property type="entry name" value="INNER MEMBRANE ABC TRANSPORTER"/>
    <property type="match status" value="1"/>
</dbReference>
<evidence type="ECO:0000259" key="8">
    <source>
        <dbReference type="PROSITE" id="PS50928"/>
    </source>
</evidence>
<accession>E1X3D1</accession>
<feature type="transmembrane region" description="Helical" evidence="7">
    <location>
        <begin position="213"/>
        <end position="232"/>
    </location>
</feature>
<dbReference type="PATRIC" id="fig|862908.3.peg.289"/>
<evidence type="ECO:0000256" key="6">
    <source>
        <dbReference type="ARBA" id="ARBA00023136"/>
    </source>
</evidence>
<dbReference type="InterPro" id="IPR035906">
    <property type="entry name" value="MetI-like_sf"/>
</dbReference>
<dbReference type="KEGG" id="bmx:BMS_0301"/>
<feature type="transmembrane region" description="Helical" evidence="7">
    <location>
        <begin position="163"/>
        <end position="184"/>
    </location>
</feature>
<proteinExistence type="inferred from homology"/>
<dbReference type="HOGENOM" id="CLU_036879_1_1_7"/>